<proteinExistence type="predicted"/>
<dbReference type="Proteomes" id="UP000237481">
    <property type="component" value="Unassembled WGS sequence"/>
</dbReference>
<feature type="domain" description="DUF7924" evidence="2">
    <location>
        <begin position="302"/>
        <end position="406"/>
    </location>
</feature>
<feature type="compositionally biased region" description="Basic and acidic residues" evidence="1">
    <location>
        <begin position="26"/>
        <end position="36"/>
    </location>
</feature>
<keyword evidence="4" id="KW-1185">Reference proteome</keyword>
<dbReference type="STRING" id="94208.A0A2S4KYC7"/>
<sequence length="532" mass="59396">MVPAEEPQTGRRTSGPRKRHAPSASRETEHDQDCRSPKKQKVNHPAFPPPRFWDRLSVIPLTRNALHESQRRISQSTCDQGKTQNYHGSALQPFVQSNSYILGADRFVKRCSSSSLKQLKRSARQGGPDLWDIRGYRIPVEARDEMSSSQSSSRRRKRGSQSQSPTKRSSNSPSKSSATPNTTSTKSTGPYDRAFYQHLIDHDVFPDGYEYPDRRLPPEPDNIDEIRQVMARHRKSLSPSRFTDDEFRKFRRADTHASKEREVTTTVIPVMEGNTGDRKCVAGEVPFTNLDHLTDGTLVPGNPDLYCGARPEQLDRTVRRELSNTIIPSTQHDLPIVPNFCLEVKGPDGTLSVASRQACYDGALCARAMHSLQSYGQVEPKFDNRAYAITSIYHGGTLKIYTTHPIPPSFPNRQPGFVMTQIKAWVLTGAAAYRNLQDWAKEQRDSAIREANEMVSRDAAAALSRDGERSALSFTSEASAADTIVTSQTTTVHPGSNAETIYESDSSDDPLSLDFQPLEPPAKPSRSPRKET</sequence>
<feature type="compositionally biased region" description="Low complexity" evidence="1">
    <location>
        <begin position="160"/>
        <end position="188"/>
    </location>
</feature>
<evidence type="ECO:0000259" key="2">
    <source>
        <dbReference type="Pfam" id="PF25545"/>
    </source>
</evidence>
<accession>A0A2S4KYC7</accession>
<organism evidence="3 4">
    <name type="scientific">Tolypocladium paradoxum</name>
    <dbReference type="NCBI Taxonomy" id="94208"/>
    <lineage>
        <taxon>Eukaryota</taxon>
        <taxon>Fungi</taxon>
        <taxon>Dikarya</taxon>
        <taxon>Ascomycota</taxon>
        <taxon>Pezizomycotina</taxon>
        <taxon>Sordariomycetes</taxon>
        <taxon>Hypocreomycetidae</taxon>
        <taxon>Hypocreales</taxon>
        <taxon>Ophiocordycipitaceae</taxon>
        <taxon>Tolypocladium</taxon>
    </lineage>
</organism>
<feature type="region of interest" description="Disordered" evidence="1">
    <location>
        <begin position="1"/>
        <end position="50"/>
    </location>
</feature>
<comment type="caution">
    <text evidence="3">The sequence shown here is derived from an EMBL/GenBank/DDBJ whole genome shotgun (WGS) entry which is preliminary data.</text>
</comment>
<feature type="compositionally biased region" description="Polar residues" evidence="1">
    <location>
        <begin position="485"/>
        <end position="499"/>
    </location>
</feature>
<name>A0A2S4KYC7_9HYPO</name>
<evidence type="ECO:0000313" key="4">
    <source>
        <dbReference type="Proteomes" id="UP000237481"/>
    </source>
</evidence>
<protein>
    <recommendedName>
        <fullName evidence="2">DUF7924 domain-containing protein</fullName>
    </recommendedName>
</protein>
<dbReference type="AlphaFoldDB" id="A0A2S4KYC7"/>
<evidence type="ECO:0000313" key="3">
    <source>
        <dbReference type="EMBL" id="POR35194.1"/>
    </source>
</evidence>
<dbReference type="Pfam" id="PF25545">
    <property type="entry name" value="DUF7924"/>
    <property type="match status" value="1"/>
</dbReference>
<feature type="region of interest" description="Disordered" evidence="1">
    <location>
        <begin position="142"/>
        <end position="190"/>
    </location>
</feature>
<evidence type="ECO:0000256" key="1">
    <source>
        <dbReference type="SAM" id="MobiDB-lite"/>
    </source>
</evidence>
<dbReference type="InterPro" id="IPR057684">
    <property type="entry name" value="DUF7924"/>
</dbReference>
<feature type="region of interest" description="Disordered" evidence="1">
    <location>
        <begin position="485"/>
        <end position="532"/>
    </location>
</feature>
<gene>
    <name evidence="3" type="ORF">TPAR_04599</name>
</gene>
<dbReference type="EMBL" id="PKSG01000464">
    <property type="protein sequence ID" value="POR35194.1"/>
    <property type="molecule type" value="Genomic_DNA"/>
</dbReference>
<dbReference type="OrthoDB" id="5336565at2759"/>
<reference evidence="3 4" key="1">
    <citation type="submission" date="2018-01" db="EMBL/GenBank/DDBJ databases">
        <title>Harnessing the power of phylogenomics to disentangle the directionality and signatures of interkingdom host jumping in the parasitic fungal genus Tolypocladium.</title>
        <authorList>
            <person name="Quandt C.A."/>
            <person name="Patterson W."/>
            <person name="Spatafora J.W."/>
        </authorList>
    </citation>
    <scope>NUCLEOTIDE SEQUENCE [LARGE SCALE GENOMIC DNA]</scope>
    <source>
        <strain evidence="3 4">NRBC 100945</strain>
    </source>
</reference>